<dbReference type="Pfam" id="PF00639">
    <property type="entry name" value="Rotamase"/>
    <property type="match status" value="1"/>
</dbReference>
<keyword evidence="5 6" id="KW-0413">Isomerase</keyword>
<reference evidence="8 9" key="1">
    <citation type="submission" date="2020-08" db="EMBL/GenBank/DDBJ databases">
        <title>Genomic Encyclopedia of Type Strains, Phase IV (KMG-IV): sequencing the most valuable type-strain genomes for metagenomic binning, comparative biology and taxonomic classification.</title>
        <authorList>
            <person name="Goeker M."/>
        </authorList>
    </citation>
    <scope>NUCLEOTIDE SEQUENCE [LARGE SCALE GENOMIC DNA]</scope>
    <source>
        <strain evidence="8 9">DSM 12251</strain>
    </source>
</reference>
<dbReference type="Gene3D" id="1.10.4030.10">
    <property type="entry name" value="Porin chaperone SurA, peptide-binding domain"/>
    <property type="match status" value="1"/>
</dbReference>
<evidence type="ECO:0000313" key="8">
    <source>
        <dbReference type="EMBL" id="MBB5040471.1"/>
    </source>
</evidence>
<name>A0A7W7YQG1_9BACT</name>
<keyword evidence="3" id="KW-0732">Signal</keyword>
<protein>
    <recommendedName>
        <fullName evidence="2">peptidylprolyl isomerase</fullName>
        <ecNumber evidence="2">5.2.1.8</ecNumber>
    </recommendedName>
</protein>
<evidence type="ECO:0000256" key="2">
    <source>
        <dbReference type="ARBA" id="ARBA00013194"/>
    </source>
</evidence>
<evidence type="ECO:0000313" key="9">
    <source>
        <dbReference type="Proteomes" id="UP000534294"/>
    </source>
</evidence>
<dbReference type="RefSeq" id="WP_184213077.1">
    <property type="nucleotide sequence ID" value="NZ_JACHIF010000014.1"/>
</dbReference>
<accession>A0A7W7YQG1</accession>
<dbReference type="EMBL" id="JACHIF010000014">
    <property type="protein sequence ID" value="MBB5040471.1"/>
    <property type="molecule type" value="Genomic_DNA"/>
</dbReference>
<dbReference type="EC" id="5.2.1.8" evidence="2"/>
<gene>
    <name evidence="8" type="ORF">HNQ64_004757</name>
</gene>
<dbReference type="InterPro" id="IPR050245">
    <property type="entry name" value="PrsA_foldase"/>
</dbReference>
<dbReference type="PANTHER" id="PTHR47245">
    <property type="entry name" value="PEPTIDYLPROLYL ISOMERASE"/>
    <property type="match status" value="1"/>
</dbReference>
<evidence type="ECO:0000256" key="5">
    <source>
        <dbReference type="ARBA" id="ARBA00023235"/>
    </source>
</evidence>
<comment type="caution">
    <text evidence="8">The sequence shown here is derived from an EMBL/GenBank/DDBJ whole genome shotgun (WGS) entry which is preliminary data.</text>
</comment>
<dbReference type="Gene3D" id="3.10.50.40">
    <property type="match status" value="1"/>
</dbReference>
<evidence type="ECO:0000256" key="3">
    <source>
        <dbReference type="ARBA" id="ARBA00022729"/>
    </source>
</evidence>
<organism evidence="8 9">
    <name type="scientific">Prosthecobacter dejongeii</name>
    <dbReference type="NCBI Taxonomy" id="48465"/>
    <lineage>
        <taxon>Bacteria</taxon>
        <taxon>Pseudomonadati</taxon>
        <taxon>Verrucomicrobiota</taxon>
        <taxon>Verrucomicrobiia</taxon>
        <taxon>Verrucomicrobiales</taxon>
        <taxon>Verrucomicrobiaceae</taxon>
        <taxon>Prosthecobacter</taxon>
    </lineage>
</organism>
<evidence type="ECO:0000259" key="7">
    <source>
        <dbReference type="PROSITE" id="PS50198"/>
    </source>
</evidence>
<dbReference type="AlphaFoldDB" id="A0A7W7YQG1"/>
<evidence type="ECO:0000256" key="1">
    <source>
        <dbReference type="ARBA" id="ARBA00000971"/>
    </source>
</evidence>
<keyword evidence="4 6" id="KW-0697">Rotamase</keyword>
<keyword evidence="9" id="KW-1185">Reference proteome</keyword>
<dbReference type="InterPro" id="IPR046357">
    <property type="entry name" value="PPIase_dom_sf"/>
</dbReference>
<feature type="domain" description="PpiC" evidence="7">
    <location>
        <begin position="145"/>
        <end position="241"/>
    </location>
</feature>
<dbReference type="SUPFAM" id="SSF109998">
    <property type="entry name" value="Triger factor/SurA peptide-binding domain-like"/>
    <property type="match status" value="1"/>
</dbReference>
<sequence length="297" mass="33985">MALIINGEEIDDEVIEGEFRNVKGHYERTLQVACCERDQEFRGYAKDNLVSRVLLNQESLKRFPTVSEEDVTNRLQKLIEEAGGETQFYMNIGMPYKDEAVVRENVKGGVRLDKMLGDIYGADPDFSEEELRAAYERDLALYMTEEIIRVAHITKNLQGAQSRTEVFKTMRELRSQLLAGADFMTLAEEHRADEQQQIDLGWFKRGEFMEEFEVIAFSMNDGEVSPVFTTQLGFHLCTVLGRKVPEAIPFAAVKEAVRQRLLEAHKDTKFNELIAQLKKEAKIEDTDPDESGETAHH</sequence>
<comment type="catalytic activity">
    <reaction evidence="1">
        <text>[protein]-peptidylproline (omega=180) = [protein]-peptidylproline (omega=0)</text>
        <dbReference type="Rhea" id="RHEA:16237"/>
        <dbReference type="Rhea" id="RHEA-COMP:10747"/>
        <dbReference type="Rhea" id="RHEA-COMP:10748"/>
        <dbReference type="ChEBI" id="CHEBI:83833"/>
        <dbReference type="ChEBI" id="CHEBI:83834"/>
        <dbReference type="EC" id="5.2.1.8"/>
    </reaction>
</comment>
<proteinExistence type="predicted"/>
<evidence type="ECO:0000256" key="4">
    <source>
        <dbReference type="ARBA" id="ARBA00023110"/>
    </source>
</evidence>
<dbReference type="InterPro" id="IPR027304">
    <property type="entry name" value="Trigger_fact/SurA_dom_sf"/>
</dbReference>
<dbReference type="InterPro" id="IPR000297">
    <property type="entry name" value="PPIase_PpiC"/>
</dbReference>
<dbReference type="Proteomes" id="UP000534294">
    <property type="component" value="Unassembled WGS sequence"/>
</dbReference>
<dbReference type="SUPFAM" id="SSF54534">
    <property type="entry name" value="FKBP-like"/>
    <property type="match status" value="1"/>
</dbReference>
<evidence type="ECO:0000256" key="6">
    <source>
        <dbReference type="PROSITE-ProRule" id="PRU00278"/>
    </source>
</evidence>
<dbReference type="GO" id="GO:0003755">
    <property type="term" value="F:peptidyl-prolyl cis-trans isomerase activity"/>
    <property type="evidence" value="ECO:0007669"/>
    <property type="project" value="UniProtKB-KW"/>
</dbReference>
<dbReference type="PROSITE" id="PS50198">
    <property type="entry name" value="PPIC_PPIASE_2"/>
    <property type="match status" value="1"/>
</dbReference>
<dbReference type="PANTHER" id="PTHR47245:SF1">
    <property type="entry name" value="FOLDASE PROTEIN PRSA"/>
    <property type="match status" value="1"/>
</dbReference>